<evidence type="ECO:0000313" key="7">
    <source>
        <dbReference type="EMBL" id="AVQ30503.1"/>
    </source>
</evidence>
<gene>
    <name evidence="7" type="ORF">C4N18_04450</name>
</gene>
<protein>
    <recommendedName>
        <fullName evidence="2">precorrin-2 dehydrogenase</fullName>
        <ecNumber evidence="2">1.3.1.76</ecNumber>
    </recommendedName>
</protein>
<sequence length="151" mass="17490">MENNFFPVFLNLKNKNILVVGAGKIAFRKTETLLNYGAKIKVITKDIKEEKFTKLKGIEISLDDFKEDMLNDIFMVIAATDDVYFNKYIFKLCDEKNILVNNITSKAEMNCRFSSTFENDEYQIAISAKGDPKKSKALKEKIINFFNNQQY</sequence>
<dbReference type="InterPro" id="IPR006367">
    <property type="entry name" value="Sirohaem_synthase_N"/>
</dbReference>
<dbReference type="PANTHER" id="PTHR35330:SF1">
    <property type="entry name" value="SIROHEME BIOSYNTHESIS PROTEIN MET8"/>
    <property type="match status" value="1"/>
</dbReference>
<evidence type="ECO:0000256" key="2">
    <source>
        <dbReference type="ARBA" id="ARBA00012400"/>
    </source>
</evidence>
<evidence type="ECO:0000256" key="6">
    <source>
        <dbReference type="ARBA" id="ARBA00047561"/>
    </source>
</evidence>
<dbReference type="InterPro" id="IPR028161">
    <property type="entry name" value="Met8-like"/>
</dbReference>
<evidence type="ECO:0000256" key="3">
    <source>
        <dbReference type="ARBA" id="ARBA00023002"/>
    </source>
</evidence>
<keyword evidence="8" id="KW-1185">Reference proteome</keyword>
<dbReference type="Pfam" id="PF13241">
    <property type="entry name" value="NAD_binding_7"/>
    <property type="match status" value="1"/>
</dbReference>
<comment type="pathway">
    <text evidence="1">Porphyrin-containing compound metabolism; siroheme biosynthesis; sirohydrochlorin from precorrin-2: step 1/1.</text>
</comment>
<dbReference type="EC" id="1.3.1.76" evidence="2"/>
<dbReference type="GeneID" id="77467232"/>
<comment type="catalytic activity">
    <reaction evidence="6">
        <text>precorrin-2 + NAD(+) = sirohydrochlorin + NADH + 2 H(+)</text>
        <dbReference type="Rhea" id="RHEA:15613"/>
        <dbReference type="ChEBI" id="CHEBI:15378"/>
        <dbReference type="ChEBI" id="CHEBI:57540"/>
        <dbReference type="ChEBI" id="CHEBI:57945"/>
        <dbReference type="ChEBI" id="CHEBI:58351"/>
        <dbReference type="ChEBI" id="CHEBI:58827"/>
        <dbReference type="EC" id="1.3.1.76"/>
    </reaction>
</comment>
<dbReference type="Proteomes" id="UP000241238">
    <property type="component" value="Chromosome"/>
</dbReference>
<organism evidence="7 8">
    <name type="scientific">Fusobacterium varium ATCC 27725</name>
    <dbReference type="NCBI Taxonomy" id="469618"/>
    <lineage>
        <taxon>Bacteria</taxon>
        <taxon>Fusobacteriati</taxon>
        <taxon>Fusobacteriota</taxon>
        <taxon>Fusobacteriia</taxon>
        <taxon>Fusobacteriales</taxon>
        <taxon>Fusobacteriaceae</taxon>
        <taxon>Fusobacterium</taxon>
    </lineage>
</organism>
<dbReference type="EMBL" id="CP028103">
    <property type="protein sequence ID" value="AVQ30503.1"/>
    <property type="molecule type" value="Genomic_DNA"/>
</dbReference>
<evidence type="ECO:0000256" key="1">
    <source>
        <dbReference type="ARBA" id="ARBA00005010"/>
    </source>
</evidence>
<evidence type="ECO:0000256" key="5">
    <source>
        <dbReference type="ARBA" id="ARBA00023244"/>
    </source>
</evidence>
<dbReference type="Gene3D" id="3.40.50.720">
    <property type="entry name" value="NAD(P)-binding Rossmann-like Domain"/>
    <property type="match status" value="1"/>
</dbReference>
<dbReference type="NCBIfam" id="TIGR01470">
    <property type="entry name" value="cysG_Nterm"/>
    <property type="match status" value="1"/>
</dbReference>
<evidence type="ECO:0000256" key="4">
    <source>
        <dbReference type="ARBA" id="ARBA00023027"/>
    </source>
</evidence>
<dbReference type="PANTHER" id="PTHR35330">
    <property type="entry name" value="SIROHEME BIOSYNTHESIS PROTEIN MET8"/>
    <property type="match status" value="1"/>
</dbReference>
<reference evidence="8" key="1">
    <citation type="journal article" date="2018" name="MSphere">
        <title>Fusobacterium Genomics Using MinION and Illumina Sequencing Enables Genome Completion and Correction.</title>
        <authorList>
            <person name="Todd S.M."/>
            <person name="Settlage R.E."/>
            <person name="Lahmers K.K."/>
            <person name="Slade D.J."/>
        </authorList>
    </citation>
    <scope>NUCLEOTIDE SEQUENCE [LARGE SCALE GENOMIC DNA]</scope>
    <source>
        <strain evidence="8">ATCC 27725</strain>
    </source>
</reference>
<keyword evidence="3" id="KW-0560">Oxidoreductase</keyword>
<keyword evidence="4" id="KW-0520">NAD</keyword>
<dbReference type="RefSeq" id="WP_005951919.1">
    <property type="nucleotide sequence ID" value="NZ_CP028103.1"/>
</dbReference>
<dbReference type="SUPFAM" id="SSF51735">
    <property type="entry name" value="NAD(P)-binding Rossmann-fold domains"/>
    <property type="match status" value="1"/>
</dbReference>
<accession>A0ABN5JF84</accession>
<name>A0ABN5JF84_FUSVA</name>
<proteinExistence type="predicted"/>
<evidence type="ECO:0000313" key="8">
    <source>
        <dbReference type="Proteomes" id="UP000241238"/>
    </source>
</evidence>
<keyword evidence="5" id="KW-0627">Porphyrin biosynthesis</keyword>
<dbReference type="InterPro" id="IPR036291">
    <property type="entry name" value="NAD(P)-bd_dom_sf"/>
</dbReference>